<sequence>MSICQREHRYDPFFSRLPLDQGDFGRHKCAGCAYERGYQAGLNRVSILNIEEQVNLIAHSQAGSVRHKSPIVAFAQGYADGLFQYYASCP</sequence>
<accession>A0A483K7X9</accession>
<evidence type="ECO:0000313" key="1">
    <source>
        <dbReference type="EMBL" id="TCX58887.1"/>
    </source>
</evidence>
<reference evidence="1" key="1">
    <citation type="submission" date="2019-01" db="EMBL/GenBank/DDBJ databases">
        <authorList>
            <person name="Lista F."/>
            <person name="Anselmo A."/>
        </authorList>
    </citation>
    <scope>NUCLEOTIDE SEQUENCE</scope>
    <source>
        <strain evidence="1">10S</strain>
    </source>
</reference>
<gene>
    <name evidence="1" type="ORF">ETE64_26535</name>
</gene>
<proteinExistence type="predicted"/>
<organism evidence="1">
    <name type="scientific">Klebsiella pneumoniae</name>
    <dbReference type="NCBI Taxonomy" id="573"/>
    <lineage>
        <taxon>Bacteria</taxon>
        <taxon>Pseudomonadati</taxon>
        <taxon>Pseudomonadota</taxon>
        <taxon>Gammaproteobacteria</taxon>
        <taxon>Enterobacterales</taxon>
        <taxon>Enterobacteriaceae</taxon>
        <taxon>Klebsiella/Raoultella group</taxon>
        <taxon>Klebsiella</taxon>
        <taxon>Klebsiella pneumoniae complex</taxon>
    </lineage>
</organism>
<dbReference type="EMBL" id="SDCM01000102">
    <property type="protein sequence ID" value="TCX58887.1"/>
    <property type="molecule type" value="Genomic_DNA"/>
</dbReference>
<dbReference type="AlphaFoldDB" id="A0A483K7X9"/>
<protein>
    <submittedName>
        <fullName evidence="1">Uncharacterized protein</fullName>
    </submittedName>
</protein>
<comment type="caution">
    <text evidence="1">The sequence shown here is derived from an EMBL/GenBank/DDBJ whole genome shotgun (WGS) entry which is preliminary data.</text>
</comment>
<name>A0A483K7X9_KLEPN</name>